<dbReference type="Proteomes" id="UP000298284">
    <property type="component" value="Unassembled WGS sequence"/>
</dbReference>
<dbReference type="Gene3D" id="3.90.1150.10">
    <property type="entry name" value="Aspartate Aminotransferase, domain 1"/>
    <property type="match status" value="1"/>
</dbReference>
<dbReference type="OrthoDB" id="9807157at2"/>
<dbReference type="PANTHER" id="PTHR13693">
    <property type="entry name" value="CLASS II AMINOTRANSFERASE/8-AMINO-7-OXONONANOATE SYNTHASE"/>
    <property type="match status" value="1"/>
</dbReference>
<dbReference type="RefSeq" id="WP_135530527.1">
    <property type="nucleotide sequence ID" value="NZ_SRKZ01000003.1"/>
</dbReference>
<keyword evidence="7" id="KW-0032">Aminotransferase</keyword>
<proteinExistence type="inferred from homology"/>
<dbReference type="GO" id="GO:0008483">
    <property type="term" value="F:transaminase activity"/>
    <property type="evidence" value="ECO:0007669"/>
    <property type="project" value="UniProtKB-KW"/>
</dbReference>
<evidence type="ECO:0000256" key="1">
    <source>
        <dbReference type="ARBA" id="ARBA00001933"/>
    </source>
</evidence>
<evidence type="ECO:0000256" key="5">
    <source>
        <dbReference type="RuleBase" id="RU003693"/>
    </source>
</evidence>
<keyword evidence="4 5" id="KW-0663">Pyridoxal phosphate</keyword>
<evidence type="ECO:0000313" key="7">
    <source>
        <dbReference type="EMBL" id="TGD80372.1"/>
    </source>
</evidence>
<dbReference type="SUPFAM" id="SSF53383">
    <property type="entry name" value="PLP-dependent transferases"/>
    <property type="match status" value="1"/>
</dbReference>
<name>A0A4Z0MKK8_9BACT</name>
<evidence type="ECO:0000313" key="8">
    <source>
        <dbReference type="Proteomes" id="UP000298284"/>
    </source>
</evidence>
<comment type="pathway">
    <text evidence="2">Lipid metabolism.</text>
</comment>
<dbReference type="EMBL" id="SRKZ01000003">
    <property type="protein sequence ID" value="TGD80372.1"/>
    <property type="molecule type" value="Genomic_DNA"/>
</dbReference>
<dbReference type="AlphaFoldDB" id="A0A4Z0MKK8"/>
<evidence type="ECO:0000256" key="2">
    <source>
        <dbReference type="ARBA" id="ARBA00005189"/>
    </source>
</evidence>
<dbReference type="InterPro" id="IPR050087">
    <property type="entry name" value="AON_synthase_class-II"/>
</dbReference>
<dbReference type="Pfam" id="PF00155">
    <property type="entry name" value="Aminotran_1_2"/>
    <property type="match status" value="1"/>
</dbReference>
<evidence type="ECO:0000256" key="3">
    <source>
        <dbReference type="ARBA" id="ARBA00022679"/>
    </source>
</evidence>
<keyword evidence="8" id="KW-1185">Reference proteome</keyword>
<evidence type="ECO:0000256" key="4">
    <source>
        <dbReference type="ARBA" id="ARBA00022898"/>
    </source>
</evidence>
<evidence type="ECO:0000259" key="6">
    <source>
        <dbReference type="Pfam" id="PF00155"/>
    </source>
</evidence>
<comment type="caution">
    <text evidence="7">The sequence shown here is derived from an EMBL/GenBank/DDBJ whole genome shotgun (WGS) entry which is preliminary data.</text>
</comment>
<dbReference type="InterPro" id="IPR015422">
    <property type="entry name" value="PyrdxlP-dep_Trfase_small"/>
</dbReference>
<sequence>MDLFEKIAANRGPLGSHSHYAHGYFTFPKLEGEIKPRMIFRGKEVLTWSLNNYLGLANHPEVRKADAEGAAEYGMALPMGARMMSGNSNLHEQLENELAEFVQKPECMLLNFGYQGVVSIIDAMVGRHDVIVYDAESHACIIDGVRLHQGKRFVYTHNDMASLEKQLERAKRITDETGGGILVITEGVFGMSGNQGDLRGVIALKEKYEFRLFVDDAHGFGTMGTTGAGTGEEQGVQDGIDLYFSTFAKSMASIGAFVAGPENVIEYLRYNMRSQIFAKSLPMPLVVGALKRLELLRTRPELKENLWTVVRALQTGLREKGFNIGTTTSPVTPVLLQGQIPDATQITFDLRENHGIFCSIVVYPVVPKGVIMLRLIPTAAHSLDDVAVTIKAFEAVAEKLDKGLYSKAEVPAGL</sequence>
<dbReference type="InterPro" id="IPR001917">
    <property type="entry name" value="Aminotrans_II_pyridoxalP_BS"/>
</dbReference>
<dbReference type="GO" id="GO:0030170">
    <property type="term" value="F:pyridoxal phosphate binding"/>
    <property type="evidence" value="ECO:0007669"/>
    <property type="project" value="InterPro"/>
</dbReference>
<dbReference type="InterPro" id="IPR015424">
    <property type="entry name" value="PyrdxlP-dep_Trfase"/>
</dbReference>
<dbReference type="PROSITE" id="PS00599">
    <property type="entry name" value="AA_TRANSFER_CLASS_2"/>
    <property type="match status" value="1"/>
</dbReference>
<dbReference type="Gene3D" id="3.40.640.10">
    <property type="entry name" value="Type I PLP-dependent aspartate aminotransferase-like (Major domain)"/>
    <property type="match status" value="1"/>
</dbReference>
<gene>
    <name evidence="7" type="ORF">EU557_11050</name>
</gene>
<keyword evidence="3 7" id="KW-0808">Transferase</keyword>
<reference evidence="7 8" key="1">
    <citation type="submission" date="2019-04" db="EMBL/GenBank/DDBJ databases">
        <authorList>
            <person name="Feng G."/>
            <person name="Zhang J."/>
            <person name="Zhu H."/>
        </authorList>
    </citation>
    <scope>NUCLEOTIDE SEQUENCE [LARGE SCALE GENOMIC DNA]</scope>
    <source>
        <strain evidence="7 8">JCM 19491</strain>
    </source>
</reference>
<protein>
    <submittedName>
        <fullName evidence="7">Aminotransferase class I/II-fold pyridoxal phosphate-dependent enzyme</fullName>
    </submittedName>
</protein>
<comment type="cofactor">
    <cofactor evidence="1 5">
        <name>pyridoxal 5'-phosphate</name>
        <dbReference type="ChEBI" id="CHEBI:597326"/>
    </cofactor>
</comment>
<dbReference type="InterPro" id="IPR015421">
    <property type="entry name" value="PyrdxlP-dep_Trfase_major"/>
</dbReference>
<accession>A0A4Z0MKK8</accession>
<dbReference type="InterPro" id="IPR004839">
    <property type="entry name" value="Aminotransferase_I/II_large"/>
</dbReference>
<comment type="similarity">
    <text evidence="5">Belongs to the class-II pyridoxal-phosphate-dependent aminotransferase family.</text>
</comment>
<feature type="domain" description="Aminotransferase class I/classII large" evidence="6">
    <location>
        <begin position="44"/>
        <end position="392"/>
    </location>
</feature>
<organism evidence="7 8">
    <name type="scientific">Hymenobacter wooponensis</name>
    <dbReference type="NCBI Taxonomy" id="1525360"/>
    <lineage>
        <taxon>Bacteria</taxon>
        <taxon>Pseudomonadati</taxon>
        <taxon>Bacteroidota</taxon>
        <taxon>Cytophagia</taxon>
        <taxon>Cytophagales</taxon>
        <taxon>Hymenobacteraceae</taxon>
        <taxon>Hymenobacter</taxon>
    </lineage>
</organism>